<sequence>MDTQKLARDVKFLKTYALSATLLPAVALLCAFGKPDKPVRFGEINVERINLVERDGTVKMVMSNKERFPQGVTIDGQHIDYARTNPGMLFYNEKGEECGGLIFGGKKDKDGKVSAGGHLSFDRFGQDQVIALNYQQQGSNYQAGLTFNDAPEESMAVTEAKYKNATPDEKKQAQREGKLGLQRRMFVGTTVGRSSALVMADQRGETRLMLVANNDQSLLDFKDSQGRTRLSIGVDKNNQPVLRFLDEQGQEVKPAPTAK</sequence>
<accession>A0A1H3H059</accession>
<dbReference type="RefSeq" id="WP_092739384.1">
    <property type="nucleotide sequence ID" value="NZ_FNOV01000005.1"/>
</dbReference>
<dbReference type="Proteomes" id="UP000199249">
    <property type="component" value="Unassembled WGS sequence"/>
</dbReference>
<organism evidence="1 2">
    <name type="scientific">Hymenobacter psychrophilus</name>
    <dbReference type="NCBI Taxonomy" id="651662"/>
    <lineage>
        <taxon>Bacteria</taxon>
        <taxon>Pseudomonadati</taxon>
        <taxon>Bacteroidota</taxon>
        <taxon>Cytophagia</taxon>
        <taxon>Cytophagales</taxon>
        <taxon>Hymenobacteraceae</taxon>
        <taxon>Hymenobacter</taxon>
    </lineage>
</organism>
<dbReference type="EMBL" id="FNOV01000005">
    <property type="protein sequence ID" value="SDY08973.1"/>
    <property type="molecule type" value="Genomic_DNA"/>
</dbReference>
<gene>
    <name evidence="1" type="ORF">SAMN04488069_105245</name>
</gene>
<dbReference type="OrthoDB" id="1349101at2"/>
<name>A0A1H3H059_9BACT</name>
<dbReference type="AlphaFoldDB" id="A0A1H3H059"/>
<protein>
    <submittedName>
        <fullName evidence="1">Uncharacterized protein</fullName>
    </submittedName>
</protein>
<proteinExistence type="predicted"/>
<keyword evidence="2" id="KW-1185">Reference proteome</keyword>
<reference evidence="2" key="1">
    <citation type="submission" date="2016-10" db="EMBL/GenBank/DDBJ databases">
        <authorList>
            <person name="Varghese N."/>
            <person name="Submissions S."/>
        </authorList>
    </citation>
    <scope>NUCLEOTIDE SEQUENCE [LARGE SCALE GENOMIC DNA]</scope>
    <source>
        <strain evidence="2">CGMCC 1.8975</strain>
    </source>
</reference>
<dbReference type="STRING" id="651662.SAMN04488069_105245"/>
<evidence type="ECO:0000313" key="2">
    <source>
        <dbReference type="Proteomes" id="UP000199249"/>
    </source>
</evidence>
<evidence type="ECO:0000313" key="1">
    <source>
        <dbReference type="EMBL" id="SDY08973.1"/>
    </source>
</evidence>